<name>A0ACB9CRT4_CICIN</name>
<reference evidence="2" key="1">
    <citation type="journal article" date="2022" name="Mol. Ecol. Resour.">
        <title>The genomes of chicory, endive, great burdock and yacon provide insights into Asteraceae palaeo-polyploidization history and plant inulin production.</title>
        <authorList>
            <person name="Fan W."/>
            <person name="Wang S."/>
            <person name="Wang H."/>
            <person name="Wang A."/>
            <person name="Jiang F."/>
            <person name="Liu H."/>
            <person name="Zhao H."/>
            <person name="Xu D."/>
            <person name="Zhang Y."/>
        </authorList>
    </citation>
    <scope>NUCLEOTIDE SEQUENCE [LARGE SCALE GENOMIC DNA]</scope>
    <source>
        <strain evidence="2">cv. Punajuju</strain>
    </source>
</reference>
<dbReference type="Proteomes" id="UP001055811">
    <property type="component" value="Linkage Group LG05"/>
</dbReference>
<keyword evidence="2" id="KW-1185">Reference proteome</keyword>
<reference evidence="1 2" key="2">
    <citation type="journal article" date="2022" name="Mol. Ecol. Resour.">
        <title>The genomes of chicory, endive, great burdock and yacon provide insights into Asteraceae paleo-polyploidization history and plant inulin production.</title>
        <authorList>
            <person name="Fan W."/>
            <person name="Wang S."/>
            <person name="Wang H."/>
            <person name="Wang A."/>
            <person name="Jiang F."/>
            <person name="Liu H."/>
            <person name="Zhao H."/>
            <person name="Xu D."/>
            <person name="Zhang Y."/>
        </authorList>
    </citation>
    <scope>NUCLEOTIDE SEQUENCE [LARGE SCALE GENOMIC DNA]</scope>
    <source>
        <strain evidence="2">cv. Punajuju</strain>
        <tissue evidence="1">Leaves</tissue>
    </source>
</reference>
<evidence type="ECO:0000313" key="2">
    <source>
        <dbReference type="Proteomes" id="UP001055811"/>
    </source>
</evidence>
<evidence type="ECO:0000313" key="1">
    <source>
        <dbReference type="EMBL" id="KAI3736893.1"/>
    </source>
</evidence>
<proteinExistence type="predicted"/>
<accession>A0ACB9CRT4</accession>
<protein>
    <submittedName>
        <fullName evidence="1">Uncharacterized protein</fullName>
    </submittedName>
</protein>
<comment type="caution">
    <text evidence="1">The sequence shown here is derived from an EMBL/GenBank/DDBJ whole genome shotgun (WGS) entry which is preliminary data.</text>
</comment>
<gene>
    <name evidence="1" type="ORF">L2E82_26880</name>
</gene>
<organism evidence="1 2">
    <name type="scientific">Cichorium intybus</name>
    <name type="common">Chicory</name>
    <dbReference type="NCBI Taxonomy" id="13427"/>
    <lineage>
        <taxon>Eukaryota</taxon>
        <taxon>Viridiplantae</taxon>
        <taxon>Streptophyta</taxon>
        <taxon>Embryophyta</taxon>
        <taxon>Tracheophyta</taxon>
        <taxon>Spermatophyta</taxon>
        <taxon>Magnoliopsida</taxon>
        <taxon>eudicotyledons</taxon>
        <taxon>Gunneridae</taxon>
        <taxon>Pentapetalae</taxon>
        <taxon>asterids</taxon>
        <taxon>campanulids</taxon>
        <taxon>Asterales</taxon>
        <taxon>Asteraceae</taxon>
        <taxon>Cichorioideae</taxon>
        <taxon>Cichorieae</taxon>
        <taxon>Cichoriinae</taxon>
        <taxon>Cichorium</taxon>
    </lineage>
</organism>
<sequence>MLNTDPVALHPHHHFIAFTYTYTILYTFITTPPVQAVEQVHYSSSDRLKVVESISCNQNYVVNAPPRFKKRRRNRVHVIYMGAASR</sequence>
<dbReference type="EMBL" id="CM042013">
    <property type="protein sequence ID" value="KAI3736893.1"/>
    <property type="molecule type" value="Genomic_DNA"/>
</dbReference>